<keyword evidence="4" id="KW-0472">Membrane</keyword>
<dbReference type="KEGG" id="pseo:OM33_16870"/>
<dbReference type="PROSITE" id="PS01124">
    <property type="entry name" value="HTH_ARAC_FAMILY_2"/>
    <property type="match status" value="1"/>
</dbReference>
<evidence type="ECO:0000313" key="6">
    <source>
        <dbReference type="EMBL" id="AIY66787.1"/>
    </source>
</evidence>
<dbReference type="GO" id="GO:0003700">
    <property type="term" value="F:DNA-binding transcription factor activity"/>
    <property type="evidence" value="ECO:0007669"/>
    <property type="project" value="InterPro"/>
</dbReference>
<feature type="transmembrane region" description="Helical" evidence="4">
    <location>
        <begin position="191"/>
        <end position="212"/>
    </location>
</feature>
<keyword evidence="4" id="KW-0812">Transmembrane</keyword>
<dbReference type="InterPro" id="IPR018062">
    <property type="entry name" value="HTH_AraC-typ_CS"/>
</dbReference>
<name>A0A0A7ELF6_9GAMM</name>
<feature type="transmembrane region" description="Helical" evidence="4">
    <location>
        <begin position="6"/>
        <end position="26"/>
    </location>
</feature>
<dbReference type="eggNOG" id="COG2207">
    <property type="taxonomic scope" value="Bacteria"/>
</dbReference>
<dbReference type="HOGENOM" id="CLU_041408_1_0_6"/>
<dbReference type="PANTHER" id="PTHR43280">
    <property type="entry name" value="ARAC-FAMILY TRANSCRIPTIONAL REGULATOR"/>
    <property type="match status" value="1"/>
</dbReference>
<dbReference type="InterPro" id="IPR009057">
    <property type="entry name" value="Homeodomain-like_sf"/>
</dbReference>
<dbReference type="OrthoDB" id="345413at2"/>
<dbReference type="Gene3D" id="1.10.10.60">
    <property type="entry name" value="Homeodomain-like"/>
    <property type="match status" value="1"/>
</dbReference>
<sequence length="395" mass="44859">MSQTVLGIIYFVAFSHALMLAISLWKKASNANSDTAKWLSIVCFIVCYKLFEGGALYLGLYTHLAHLMDLLPGEVLLIGPLVFVYISVMVGEEKPKPLSLALHFIPAISLWCYNAPSVFQSFDAKINMWQFVLTQTEPRILPLKFVFLFLAIKTHLSIYLYLSWQHIKTFENVCNTLRADNSAAVLKQLKFLVVSLFALELVWVGLFIAQQFFAVGTLALVSDVWLLFVALIVLAIGYVALQKTDLLLNKEEHALIQQNVTLQNEESSNIKYFHSALSEEQSNHLAKHLEQQIKSKQLFLNDKLTLTMLAHETDIKAHTLSQVINQSMNTNFYKLINGYRIQHATSLIEDTSLHWPLERIAFESGFANRVTFSKAFKEVMGQTASEYKKQMRQAG</sequence>
<dbReference type="PANTHER" id="PTHR43280:SF29">
    <property type="entry name" value="ARAC-FAMILY TRANSCRIPTIONAL REGULATOR"/>
    <property type="match status" value="1"/>
</dbReference>
<accession>A0A0A7ELF6</accession>
<keyword evidence="3" id="KW-0804">Transcription</keyword>
<gene>
    <name evidence="6" type="ORF">OM33_16870</name>
</gene>
<dbReference type="Proteomes" id="UP000030341">
    <property type="component" value="Chromosome 2"/>
</dbReference>
<feature type="transmembrane region" description="Helical" evidence="4">
    <location>
        <begin position="139"/>
        <end position="162"/>
    </location>
</feature>
<dbReference type="GO" id="GO:0043565">
    <property type="term" value="F:sequence-specific DNA binding"/>
    <property type="evidence" value="ECO:0007669"/>
    <property type="project" value="InterPro"/>
</dbReference>
<dbReference type="EMBL" id="CP009889">
    <property type="protein sequence ID" value="AIY66787.1"/>
    <property type="molecule type" value="Genomic_DNA"/>
</dbReference>
<keyword evidence="2" id="KW-0238">DNA-binding</keyword>
<evidence type="ECO:0000256" key="4">
    <source>
        <dbReference type="SAM" id="Phobius"/>
    </source>
</evidence>
<dbReference type="SMART" id="SM00342">
    <property type="entry name" value="HTH_ARAC"/>
    <property type="match status" value="1"/>
</dbReference>
<feature type="transmembrane region" description="Helical" evidence="4">
    <location>
        <begin position="224"/>
        <end position="241"/>
    </location>
</feature>
<keyword evidence="4" id="KW-1133">Transmembrane helix</keyword>
<evidence type="ECO:0000256" key="2">
    <source>
        <dbReference type="ARBA" id="ARBA00023125"/>
    </source>
</evidence>
<feature type="transmembrane region" description="Helical" evidence="4">
    <location>
        <begin position="100"/>
        <end position="119"/>
    </location>
</feature>
<feature type="domain" description="HTH araC/xylS-type" evidence="5">
    <location>
        <begin position="283"/>
        <end position="390"/>
    </location>
</feature>
<evidence type="ECO:0000256" key="3">
    <source>
        <dbReference type="ARBA" id="ARBA00023163"/>
    </source>
</evidence>
<organism evidence="6 7">
    <name type="scientific">Pseudoalteromonas piratica</name>
    <dbReference type="NCBI Taxonomy" id="1348114"/>
    <lineage>
        <taxon>Bacteria</taxon>
        <taxon>Pseudomonadati</taxon>
        <taxon>Pseudomonadota</taxon>
        <taxon>Gammaproteobacteria</taxon>
        <taxon>Alteromonadales</taxon>
        <taxon>Pseudoalteromonadaceae</taxon>
        <taxon>Pseudoalteromonas</taxon>
    </lineage>
</organism>
<dbReference type="RefSeq" id="WP_040135298.1">
    <property type="nucleotide sequence ID" value="NZ_CP009889.1"/>
</dbReference>
<keyword evidence="1" id="KW-0805">Transcription regulation</keyword>
<evidence type="ECO:0000256" key="1">
    <source>
        <dbReference type="ARBA" id="ARBA00023015"/>
    </source>
</evidence>
<feature type="transmembrane region" description="Helical" evidence="4">
    <location>
        <begin position="70"/>
        <end position="88"/>
    </location>
</feature>
<dbReference type="AlphaFoldDB" id="A0A0A7ELF6"/>
<keyword evidence="7" id="KW-1185">Reference proteome</keyword>
<protein>
    <recommendedName>
        <fullName evidence="5">HTH araC/xylS-type domain-containing protein</fullName>
    </recommendedName>
</protein>
<evidence type="ECO:0000259" key="5">
    <source>
        <dbReference type="PROSITE" id="PS01124"/>
    </source>
</evidence>
<proteinExistence type="predicted"/>
<reference evidence="6 7" key="1">
    <citation type="submission" date="2014-11" db="EMBL/GenBank/DDBJ databases">
        <title>Complete Genome Sequence of Pseudoalteromonas sp. Strain OCN003 Isolated from Kaneohe Bay, Oahu, Hawaii.</title>
        <authorList>
            <person name="Beurmann S."/>
            <person name="Videau P."/>
            <person name="Ushijima B."/>
            <person name="Smith A.M."/>
            <person name="Aeby G.S."/>
            <person name="Callahan S.M."/>
            <person name="Belcaid M."/>
        </authorList>
    </citation>
    <scope>NUCLEOTIDE SEQUENCE [LARGE SCALE GENOMIC DNA]</scope>
    <source>
        <strain evidence="6 7">OCN003</strain>
    </source>
</reference>
<dbReference type="InterPro" id="IPR018060">
    <property type="entry name" value="HTH_AraC"/>
</dbReference>
<evidence type="ECO:0000313" key="7">
    <source>
        <dbReference type="Proteomes" id="UP000030341"/>
    </source>
</evidence>
<dbReference type="STRING" id="1348114.OM33_16870"/>
<dbReference type="SUPFAM" id="SSF46689">
    <property type="entry name" value="Homeodomain-like"/>
    <property type="match status" value="1"/>
</dbReference>
<feature type="transmembrane region" description="Helical" evidence="4">
    <location>
        <begin position="38"/>
        <end position="58"/>
    </location>
</feature>
<dbReference type="Pfam" id="PF12833">
    <property type="entry name" value="HTH_18"/>
    <property type="match status" value="1"/>
</dbReference>
<dbReference type="PROSITE" id="PS00041">
    <property type="entry name" value="HTH_ARAC_FAMILY_1"/>
    <property type="match status" value="1"/>
</dbReference>